<evidence type="ECO:0000256" key="1">
    <source>
        <dbReference type="SAM" id="MobiDB-lite"/>
    </source>
</evidence>
<organism evidence="2 3">
    <name type="scientific">Candidatus Magnetobacterium bavaricum</name>
    <dbReference type="NCBI Taxonomy" id="29290"/>
    <lineage>
        <taxon>Bacteria</taxon>
        <taxon>Pseudomonadati</taxon>
        <taxon>Nitrospirota</taxon>
        <taxon>Thermodesulfovibrionia</taxon>
        <taxon>Thermodesulfovibrionales</taxon>
        <taxon>Candidatus Magnetobacteriaceae</taxon>
        <taxon>Candidatus Magnetobacterium</taxon>
    </lineage>
</organism>
<gene>
    <name evidence="2" type="ORF">MBAV_003330</name>
</gene>
<keyword evidence="3" id="KW-1185">Reference proteome</keyword>
<evidence type="ECO:0000313" key="3">
    <source>
        <dbReference type="Proteomes" id="UP000033423"/>
    </source>
</evidence>
<proteinExistence type="predicted"/>
<sequence length="83" mass="9079">MKRPNSACSEVRSIHRPRRQIPQSVARRHSGQPSGRRLPATVEARAPASQGTTTSPQPDTAYDVSCKTPQPLLRQCRPTAAGY</sequence>
<feature type="region of interest" description="Disordered" evidence="1">
    <location>
        <begin position="1"/>
        <end position="66"/>
    </location>
</feature>
<dbReference type="EMBL" id="LACI01001434">
    <property type="protein sequence ID" value="KJU84477.1"/>
    <property type="molecule type" value="Genomic_DNA"/>
</dbReference>
<protein>
    <submittedName>
        <fullName evidence="2">Uncharacterized protein</fullName>
    </submittedName>
</protein>
<dbReference type="Proteomes" id="UP000033423">
    <property type="component" value="Unassembled WGS sequence"/>
</dbReference>
<feature type="compositionally biased region" description="Polar residues" evidence="1">
    <location>
        <begin position="49"/>
        <end position="58"/>
    </location>
</feature>
<evidence type="ECO:0000313" key="2">
    <source>
        <dbReference type="EMBL" id="KJU84477.1"/>
    </source>
</evidence>
<accession>A0A0F3GRS9</accession>
<name>A0A0F3GRS9_9BACT</name>
<reference evidence="2 3" key="1">
    <citation type="submission" date="2015-02" db="EMBL/GenBank/DDBJ databases">
        <title>Single-cell genomics of uncultivated deep-branching MTB reveals a conserved set of magnetosome genes.</title>
        <authorList>
            <person name="Kolinko S."/>
            <person name="Richter M."/>
            <person name="Glockner F.O."/>
            <person name="Brachmann A."/>
            <person name="Schuler D."/>
        </authorList>
    </citation>
    <scope>NUCLEOTIDE SEQUENCE [LARGE SCALE GENOMIC DNA]</scope>
    <source>
        <strain evidence="2">TM-1</strain>
    </source>
</reference>
<dbReference type="AlphaFoldDB" id="A0A0F3GRS9"/>
<comment type="caution">
    <text evidence="2">The sequence shown here is derived from an EMBL/GenBank/DDBJ whole genome shotgun (WGS) entry which is preliminary data.</text>
</comment>